<reference evidence="7 8" key="1">
    <citation type="submission" date="2019-05" db="EMBL/GenBank/DDBJ databases">
        <title>The metagenome of a microbial culture collection derived from dairy environment covers the genomic content of the human microbiome.</title>
        <authorList>
            <person name="Roder T."/>
            <person name="Wuthrich D."/>
            <person name="Sattari Z."/>
            <person name="Von Ah U."/>
            <person name="Bar C."/>
            <person name="Ronchi F."/>
            <person name="Macpherson A.J."/>
            <person name="Ganal-Vonarburg S.C."/>
            <person name="Bruggmann R."/>
            <person name="Vergeres G."/>
        </authorList>
    </citation>
    <scope>NUCLEOTIDE SEQUENCE [LARGE SCALE GENOMIC DNA]</scope>
    <source>
        <strain evidence="7 8">FAM 24227</strain>
    </source>
</reference>
<keyword evidence="4" id="KW-0804">Transcription</keyword>
<comment type="caution">
    <text evidence="7">The sequence shown here is derived from an EMBL/GenBank/DDBJ whole genome shotgun (WGS) entry which is preliminary data.</text>
</comment>
<evidence type="ECO:0000256" key="1">
    <source>
        <dbReference type="ARBA" id="ARBA00010466"/>
    </source>
</evidence>
<evidence type="ECO:0000313" key="7">
    <source>
        <dbReference type="EMBL" id="TLQ40809.1"/>
    </source>
</evidence>
<dbReference type="InterPro" id="IPR007324">
    <property type="entry name" value="Sugar-bd_dom_put"/>
</dbReference>
<feature type="domain" description="Sugar-binding" evidence="5">
    <location>
        <begin position="61"/>
        <end position="311"/>
    </location>
</feature>
<evidence type="ECO:0000256" key="3">
    <source>
        <dbReference type="ARBA" id="ARBA00023125"/>
    </source>
</evidence>
<keyword evidence="2" id="KW-0805">Transcription regulation</keyword>
<accession>A0A5R9DVM7</accession>
<evidence type="ECO:0000259" key="6">
    <source>
        <dbReference type="Pfam" id="PF04545"/>
    </source>
</evidence>
<evidence type="ECO:0000256" key="2">
    <source>
        <dbReference type="ARBA" id="ARBA00023015"/>
    </source>
</evidence>
<organism evidence="7 8">
    <name type="scientific">Ruoffia tabacinasalis</name>
    <dbReference type="NCBI Taxonomy" id="87458"/>
    <lineage>
        <taxon>Bacteria</taxon>
        <taxon>Bacillati</taxon>
        <taxon>Bacillota</taxon>
        <taxon>Bacilli</taxon>
        <taxon>Lactobacillales</taxon>
        <taxon>Aerococcaceae</taxon>
        <taxon>Ruoffia</taxon>
    </lineage>
</organism>
<dbReference type="EMBL" id="VBSP01000024">
    <property type="protein sequence ID" value="TLQ40809.1"/>
    <property type="molecule type" value="Genomic_DNA"/>
</dbReference>
<gene>
    <name evidence="7" type="ORF">FEZ33_07500</name>
</gene>
<dbReference type="Pfam" id="PF04545">
    <property type="entry name" value="Sigma70_r4"/>
    <property type="match status" value="1"/>
</dbReference>
<dbReference type="RefSeq" id="WP_138404786.1">
    <property type="nucleotide sequence ID" value="NZ_VBSP01000024.1"/>
</dbReference>
<feature type="domain" description="RNA polymerase sigma-70 region 4" evidence="6">
    <location>
        <begin position="14"/>
        <end position="44"/>
    </location>
</feature>
<dbReference type="InterPro" id="IPR051054">
    <property type="entry name" value="SorC_transcr_regulators"/>
</dbReference>
<dbReference type="Gene3D" id="3.40.50.1360">
    <property type="match status" value="1"/>
</dbReference>
<dbReference type="GO" id="GO:0006352">
    <property type="term" value="P:DNA-templated transcription initiation"/>
    <property type="evidence" value="ECO:0007669"/>
    <property type="project" value="InterPro"/>
</dbReference>
<evidence type="ECO:0000313" key="8">
    <source>
        <dbReference type="Proteomes" id="UP000306420"/>
    </source>
</evidence>
<evidence type="ECO:0000259" key="5">
    <source>
        <dbReference type="Pfam" id="PF04198"/>
    </source>
</evidence>
<dbReference type="InterPro" id="IPR007630">
    <property type="entry name" value="RNA_pol_sigma70_r4"/>
</dbReference>
<dbReference type="GO" id="GO:0003677">
    <property type="term" value="F:DNA binding"/>
    <property type="evidence" value="ECO:0007669"/>
    <property type="project" value="UniProtKB-KW"/>
</dbReference>
<dbReference type="OrthoDB" id="58802at2"/>
<dbReference type="GO" id="GO:0003700">
    <property type="term" value="F:DNA-binding transcription factor activity"/>
    <property type="evidence" value="ECO:0007669"/>
    <property type="project" value="InterPro"/>
</dbReference>
<dbReference type="Pfam" id="PF04198">
    <property type="entry name" value="Sugar-bind"/>
    <property type="match status" value="1"/>
</dbReference>
<proteinExistence type="inferred from homology"/>
<dbReference type="GO" id="GO:0030246">
    <property type="term" value="F:carbohydrate binding"/>
    <property type="evidence" value="ECO:0007669"/>
    <property type="project" value="InterPro"/>
</dbReference>
<dbReference type="AlphaFoldDB" id="A0A5R9DVM7"/>
<protein>
    <submittedName>
        <fullName evidence="7">Sugar-binding transcriptional regulator</fullName>
    </submittedName>
</protein>
<dbReference type="PANTHER" id="PTHR34294">
    <property type="entry name" value="TRANSCRIPTIONAL REGULATOR-RELATED"/>
    <property type="match status" value="1"/>
</dbReference>
<dbReference type="Proteomes" id="UP000306420">
    <property type="component" value="Unassembled WGS sequence"/>
</dbReference>
<comment type="similarity">
    <text evidence="1">Belongs to the SorC transcriptional regulatory family.</text>
</comment>
<evidence type="ECO:0000256" key="4">
    <source>
        <dbReference type="ARBA" id="ARBA00023163"/>
    </source>
</evidence>
<dbReference type="SUPFAM" id="SSF100950">
    <property type="entry name" value="NagB/RpiA/CoA transferase-like"/>
    <property type="match status" value="1"/>
</dbReference>
<keyword evidence="3" id="KW-0238">DNA-binding</keyword>
<name>A0A5R9DVM7_9LACT</name>
<sequence length="315" mass="35310">MEKIAENEIVKIATMYYEEGMTQSEIARKRGVSRSLISKIIVEAKRDGIVEIVINSSSVYTAKLERELEEKYQLKNAIVIDTFNLNKDEIKKIASQQAGLYLKKIAPRYKKIGLSWGNSLRGLVDSFPYTNHQEATILPLIGGLSDDYFDIQSNQLSYDLARKMRAKAKYLYSPALVSNPLIREELSNNNAIQSILEAGKEVDLALIGISSLDQESNMRRLGFLSEEDATELKGHNAVGVINSRFFNQEGKEVDSEINKNVIGLNLEELRKIPAIMTVVYGDQKVEAIRAALESELLNIIVTTDTITEGLLGEEY</sequence>
<dbReference type="InterPro" id="IPR037171">
    <property type="entry name" value="NagB/RpiA_transferase-like"/>
</dbReference>
<dbReference type="Gene3D" id="1.10.10.60">
    <property type="entry name" value="Homeodomain-like"/>
    <property type="match status" value="1"/>
</dbReference>
<dbReference type="PANTHER" id="PTHR34294:SF12">
    <property type="entry name" value="SUGAR-BINDING TRANSCRIPTIONAL REGULATOR"/>
    <property type="match status" value="1"/>
</dbReference>